<comment type="caution">
    <text evidence="1">The sequence shown here is derived from an EMBL/GenBank/DDBJ whole genome shotgun (WGS) entry which is preliminary data.</text>
</comment>
<evidence type="ECO:0000313" key="1">
    <source>
        <dbReference type="EMBL" id="KAK4182794.1"/>
    </source>
</evidence>
<proteinExistence type="predicted"/>
<organism evidence="1 2">
    <name type="scientific">Podospora australis</name>
    <dbReference type="NCBI Taxonomy" id="1536484"/>
    <lineage>
        <taxon>Eukaryota</taxon>
        <taxon>Fungi</taxon>
        <taxon>Dikarya</taxon>
        <taxon>Ascomycota</taxon>
        <taxon>Pezizomycotina</taxon>
        <taxon>Sordariomycetes</taxon>
        <taxon>Sordariomycetidae</taxon>
        <taxon>Sordariales</taxon>
        <taxon>Podosporaceae</taxon>
        <taxon>Podospora</taxon>
    </lineage>
</organism>
<name>A0AAN6WIL6_9PEZI</name>
<keyword evidence="2" id="KW-1185">Reference proteome</keyword>
<sequence>MPFARPNEAAIHVASDPYNHTSPWELYSLAHPIANLSVSDLPVSSLTVVPHALGLWDYNWYQRHRDHDARHGALWAPDIKSWERYCQGNPECMRGRRPMLVHCCGEDAPFRSNGMKKPEHYELKVRAAEKEYMHLTVNDVVSALGPYLHTIKKELLAAMGTADHIGGDGSPKPDDVKLVLYPGSLTWLHLEEGKGEGRDDFEGVWKMVEDWLKQKRAERKVWIPPKRIGLGLVVDAFIEQA</sequence>
<reference evidence="1" key="1">
    <citation type="journal article" date="2023" name="Mol. Phylogenet. Evol.">
        <title>Genome-scale phylogeny and comparative genomics of the fungal order Sordariales.</title>
        <authorList>
            <person name="Hensen N."/>
            <person name="Bonometti L."/>
            <person name="Westerberg I."/>
            <person name="Brannstrom I.O."/>
            <person name="Guillou S."/>
            <person name="Cros-Aarteil S."/>
            <person name="Calhoun S."/>
            <person name="Haridas S."/>
            <person name="Kuo A."/>
            <person name="Mondo S."/>
            <person name="Pangilinan J."/>
            <person name="Riley R."/>
            <person name="LaButti K."/>
            <person name="Andreopoulos B."/>
            <person name="Lipzen A."/>
            <person name="Chen C."/>
            <person name="Yan M."/>
            <person name="Daum C."/>
            <person name="Ng V."/>
            <person name="Clum A."/>
            <person name="Steindorff A."/>
            <person name="Ohm R.A."/>
            <person name="Martin F."/>
            <person name="Silar P."/>
            <person name="Natvig D.O."/>
            <person name="Lalanne C."/>
            <person name="Gautier V."/>
            <person name="Ament-Velasquez S.L."/>
            <person name="Kruys A."/>
            <person name="Hutchinson M.I."/>
            <person name="Powell A.J."/>
            <person name="Barry K."/>
            <person name="Miller A.N."/>
            <person name="Grigoriev I.V."/>
            <person name="Debuchy R."/>
            <person name="Gladieux P."/>
            <person name="Hiltunen Thoren M."/>
            <person name="Johannesson H."/>
        </authorList>
    </citation>
    <scope>NUCLEOTIDE SEQUENCE</scope>
    <source>
        <strain evidence="1">PSN309</strain>
    </source>
</reference>
<dbReference type="EMBL" id="MU864610">
    <property type="protein sequence ID" value="KAK4182794.1"/>
    <property type="molecule type" value="Genomic_DNA"/>
</dbReference>
<reference evidence="1" key="2">
    <citation type="submission" date="2023-05" db="EMBL/GenBank/DDBJ databases">
        <authorList>
            <consortium name="Lawrence Berkeley National Laboratory"/>
            <person name="Steindorff A."/>
            <person name="Hensen N."/>
            <person name="Bonometti L."/>
            <person name="Westerberg I."/>
            <person name="Brannstrom I.O."/>
            <person name="Guillou S."/>
            <person name="Cros-Aarteil S."/>
            <person name="Calhoun S."/>
            <person name="Haridas S."/>
            <person name="Kuo A."/>
            <person name="Mondo S."/>
            <person name="Pangilinan J."/>
            <person name="Riley R."/>
            <person name="Labutti K."/>
            <person name="Andreopoulos B."/>
            <person name="Lipzen A."/>
            <person name="Chen C."/>
            <person name="Yanf M."/>
            <person name="Daum C."/>
            <person name="Ng V."/>
            <person name="Clum A."/>
            <person name="Ohm R."/>
            <person name="Martin F."/>
            <person name="Silar P."/>
            <person name="Natvig D."/>
            <person name="Lalanne C."/>
            <person name="Gautier V."/>
            <person name="Ament-Velasquez S.L."/>
            <person name="Kruys A."/>
            <person name="Hutchinson M.I."/>
            <person name="Powell A.J."/>
            <person name="Barry K."/>
            <person name="Miller A.N."/>
            <person name="Grigoriev I.V."/>
            <person name="Debuchy R."/>
            <person name="Gladieux P."/>
            <person name="Thoren M.H."/>
            <person name="Johannesson H."/>
        </authorList>
    </citation>
    <scope>NUCLEOTIDE SEQUENCE</scope>
    <source>
        <strain evidence="1">PSN309</strain>
    </source>
</reference>
<gene>
    <name evidence="1" type="ORF">QBC35DRAFT_444566</name>
</gene>
<dbReference type="Proteomes" id="UP001302126">
    <property type="component" value="Unassembled WGS sequence"/>
</dbReference>
<evidence type="ECO:0000313" key="2">
    <source>
        <dbReference type="Proteomes" id="UP001302126"/>
    </source>
</evidence>
<accession>A0AAN6WIL6</accession>
<dbReference type="AlphaFoldDB" id="A0AAN6WIL6"/>
<protein>
    <submittedName>
        <fullName evidence="1">Uncharacterized protein</fullName>
    </submittedName>
</protein>